<keyword evidence="4" id="KW-1185">Reference proteome</keyword>
<keyword evidence="1" id="KW-1133">Transmembrane helix</keyword>
<dbReference type="SUPFAM" id="SSF81469">
    <property type="entry name" value="Bacterial aa3 type cytochrome c oxidase subunit IV"/>
    <property type="match status" value="1"/>
</dbReference>
<proteinExistence type="predicted"/>
<evidence type="ECO:0000313" key="3">
    <source>
        <dbReference type="EMBL" id="TDP85065.1"/>
    </source>
</evidence>
<gene>
    <name evidence="3" type="ORF">EDD54_1910</name>
</gene>
<name>A0A4R6RG17_9HYPH</name>
<protein>
    <submittedName>
        <fullName evidence="3">Aa3 type cytochrome c oxidase subunit IV</fullName>
    </submittedName>
</protein>
<reference evidence="3 4" key="1">
    <citation type="submission" date="2019-03" db="EMBL/GenBank/DDBJ databases">
        <title>Genomic Encyclopedia of Type Strains, Phase IV (KMG-IV): sequencing the most valuable type-strain genomes for metagenomic binning, comparative biology and taxonomic classification.</title>
        <authorList>
            <person name="Goeker M."/>
        </authorList>
    </citation>
    <scope>NUCLEOTIDE SEQUENCE [LARGE SCALE GENOMIC DNA]</scope>
    <source>
        <strain evidence="3 4">DSM 102969</strain>
    </source>
</reference>
<dbReference type="RefSeq" id="WP_126540942.1">
    <property type="nucleotide sequence ID" value="NZ_BSPM01000004.1"/>
</dbReference>
<sequence length="44" mass="4893">MAENHGSAMDYAEHERTYAMFIGMVKYGTAALVVLLVLMALFLL</sequence>
<evidence type="ECO:0000313" key="4">
    <source>
        <dbReference type="Proteomes" id="UP000294547"/>
    </source>
</evidence>
<comment type="caution">
    <text evidence="3">The sequence shown here is derived from an EMBL/GenBank/DDBJ whole genome shotgun (WGS) entry which is preliminary data.</text>
</comment>
<dbReference type="Proteomes" id="UP000294547">
    <property type="component" value="Unassembled WGS sequence"/>
</dbReference>
<dbReference type="Pfam" id="PF07835">
    <property type="entry name" value="COX4_pro_2"/>
    <property type="match status" value="1"/>
</dbReference>
<dbReference type="Gene3D" id="1.20.5.160">
    <property type="entry name" value="Bacterial aa3 type cytochrome c oxidase subunit IV"/>
    <property type="match status" value="1"/>
</dbReference>
<accession>A0A4R6RG17</accession>
<dbReference type="AlphaFoldDB" id="A0A4R6RG17"/>
<dbReference type="InterPro" id="IPR012422">
    <property type="entry name" value="Cyt_c_oxidase_su4_bac-aa3"/>
</dbReference>
<feature type="domain" description="Cytochrome c oxidase subunit IV bacterial aa3 type" evidence="2">
    <location>
        <begin position="7"/>
        <end position="43"/>
    </location>
</feature>
<dbReference type="EMBL" id="SNXY01000007">
    <property type="protein sequence ID" value="TDP85065.1"/>
    <property type="molecule type" value="Genomic_DNA"/>
</dbReference>
<feature type="transmembrane region" description="Helical" evidence="1">
    <location>
        <begin position="20"/>
        <end position="43"/>
    </location>
</feature>
<organism evidence="3 4">
    <name type="scientific">Oharaeibacter diazotrophicus</name>
    <dbReference type="NCBI Taxonomy" id="1920512"/>
    <lineage>
        <taxon>Bacteria</taxon>
        <taxon>Pseudomonadati</taxon>
        <taxon>Pseudomonadota</taxon>
        <taxon>Alphaproteobacteria</taxon>
        <taxon>Hyphomicrobiales</taxon>
        <taxon>Pleomorphomonadaceae</taxon>
        <taxon>Oharaeibacter</taxon>
    </lineage>
</organism>
<dbReference type="InterPro" id="IPR036596">
    <property type="entry name" value="Cyt-C_aa3_sf"/>
</dbReference>
<evidence type="ECO:0000256" key="1">
    <source>
        <dbReference type="SAM" id="Phobius"/>
    </source>
</evidence>
<evidence type="ECO:0000259" key="2">
    <source>
        <dbReference type="Pfam" id="PF07835"/>
    </source>
</evidence>
<keyword evidence="1" id="KW-0472">Membrane</keyword>
<keyword evidence="1" id="KW-0812">Transmembrane</keyword>